<dbReference type="AlphaFoldDB" id="A0A1N7J9W9"/>
<evidence type="ECO:0000313" key="2">
    <source>
        <dbReference type="EMBL" id="SIS46128.1"/>
    </source>
</evidence>
<protein>
    <submittedName>
        <fullName evidence="2">Uncharacterized protein</fullName>
    </submittedName>
</protein>
<dbReference type="Proteomes" id="UP000185639">
    <property type="component" value="Unassembled WGS sequence"/>
</dbReference>
<reference evidence="3" key="1">
    <citation type="submission" date="2017-01" db="EMBL/GenBank/DDBJ databases">
        <authorList>
            <person name="Varghese N."/>
            <person name="Submissions S."/>
        </authorList>
    </citation>
    <scope>NUCLEOTIDE SEQUENCE [LARGE SCALE GENOMIC DNA]</scope>
    <source>
        <strain evidence="3">DSM 24913</strain>
    </source>
</reference>
<sequence>MTDKHKSNNERLKEIQEKLKKRSEEIFENGPDFDEPQHTGDPSKIFEDDEAGNDSKSD</sequence>
<evidence type="ECO:0000313" key="3">
    <source>
        <dbReference type="Proteomes" id="UP000185639"/>
    </source>
</evidence>
<dbReference type="EMBL" id="FTOH01000001">
    <property type="protein sequence ID" value="SIS46128.1"/>
    <property type="molecule type" value="Genomic_DNA"/>
</dbReference>
<proteinExistence type="predicted"/>
<evidence type="ECO:0000256" key="1">
    <source>
        <dbReference type="SAM" id="MobiDB-lite"/>
    </source>
</evidence>
<feature type="compositionally biased region" description="Basic and acidic residues" evidence="1">
    <location>
        <begin position="1"/>
        <end position="25"/>
    </location>
</feature>
<keyword evidence="3" id="KW-1185">Reference proteome</keyword>
<gene>
    <name evidence="2" type="ORF">SAMN05421686_101532</name>
</gene>
<dbReference type="RefSeq" id="WP_175607847.1">
    <property type="nucleotide sequence ID" value="NZ_FTOH01000001.1"/>
</dbReference>
<feature type="region of interest" description="Disordered" evidence="1">
    <location>
        <begin position="1"/>
        <end position="58"/>
    </location>
</feature>
<dbReference type="STRING" id="484498.SAMN05421686_101532"/>
<organism evidence="2 3">
    <name type="scientific">Thalassolituus maritimus</name>
    <dbReference type="NCBI Taxonomy" id="484498"/>
    <lineage>
        <taxon>Bacteria</taxon>
        <taxon>Pseudomonadati</taxon>
        <taxon>Pseudomonadota</taxon>
        <taxon>Gammaproteobacteria</taxon>
        <taxon>Oceanospirillales</taxon>
        <taxon>Oceanospirillaceae</taxon>
        <taxon>Thalassolituus</taxon>
    </lineage>
</organism>
<accession>A0A1N7J9W9</accession>
<name>A0A1N7J9W9_9GAMM</name>